<gene>
    <name evidence="2" type="ORF">XENORESO_019694</name>
</gene>
<feature type="region of interest" description="Disordered" evidence="1">
    <location>
        <begin position="1"/>
        <end position="26"/>
    </location>
</feature>
<evidence type="ECO:0000313" key="3">
    <source>
        <dbReference type="Proteomes" id="UP001444071"/>
    </source>
</evidence>
<organism evidence="2 3">
    <name type="scientific">Xenotaenia resolanae</name>
    <dbReference type="NCBI Taxonomy" id="208358"/>
    <lineage>
        <taxon>Eukaryota</taxon>
        <taxon>Metazoa</taxon>
        <taxon>Chordata</taxon>
        <taxon>Craniata</taxon>
        <taxon>Vertebrata</taxon>
        <taxon>Euteleostomi</taxon>
        <taxon>Actinopterygii</taxon>
        <taxon>Neopterygii</taxon>
        <taxon>Teleostei</taxon>
        <taxon>Neoteleostei</taxon>
        <taxon>Acanthomorphata</taxon>
        <taxon>Ovalentaria</taxon>
        <taxon>Atherinomorphae</taxon>
        <taxon>Cyprinodontiformes</taxon>
        <taxon>Goodeidae</taxon>
        <taxon>Xenotaenia</taxon>
    </lineage>
</organism>
<keyword evidence="3" id="KW-1185">Reference proteome</keyword>
<protein>
    <submittedName>
        <fullName evidence="2">Uncharacterized protein</fullName>
    </submittedName>
</protein>
<proteinExistence type="predicted"/>
<evidence type="ECO:0000256" key="1">
    <source>
        <dbReference type="SAM" id="MobiDB-lite"/>
    </source>
</evidence>
<comment type="caution">
    <text evidence="2">The sequence shown here is derived from an EMBL/GenBank/DDBJ whole genome shotgun (WGS) entry which is preliminary data.</text>
</comment>
<reference evidence="2 3" key="1">
    <citation type="submission" date="2021-06" db="EMBL/GenBank/DDBJ databases">
        <authorList>
            <person name="Palmer J.M."/>
        </authorList>
    </citation>
    <scope>NUCLEOTIDE SEQUENCE [LARGE SCALE GENOMIC DNA]</scope>
    <source>
        <strain evidence="2 3">XR_2019</strain>
        <tissue evidence="2">Muscle</tissue>
    </source>
</reference>
<name>A0ABV0VL28_9TELE</name>
<evidence type="ECO:0000313" key="2">
    <source>
        <dbReference type="EMBL" id="MEQ2257958.1"/>
    </source>
</evidence>
<sequence length="146" mass="16559">MDMFHTQNRCPDHVSTPPEASNPDPMAPSYWYGEESRCRTGGTFNTTVKNLGVNINQHLLSDKYIELLSPNWLSLPTCGKSKKISAQYILTQNDTDKLVHEFVTCRPDYCNESLARCSNSSIKFIQFIHTVHTKCCSKGSYETSKM</sequence>
<accession>A0ABV0VL28</accession>
<dbReference type="EMBL" id="JAHRIM010000076">
    <property type="protein sequence ID" value="MEQ2257958.1"/>
    <property type="molecule type" value="Genomic_DNA"/>
</dbReference>
<dbReference type="Proteomes" id="UP001444071">
    <property type="component" value="Unassembled WGS sequence"/>
</dbReference>